<dbReference type="NCBIfam" id="TIGR01769">
    <property type="entry name" value="GGGP"/>
    <property type="match status" value="1"/>
</dbReference>
<dbReference type="Pfam" id="PF01884">
    <property type="entry name" value="PcrB"/>
    <property type="match status" value="1"/>
</dbReference>
<evidence type="ECO:0000256" key="7">
    <source>
        <dbReference type="ARBA" id="ARBA00023264"/>
    </source>
</evidence>
<comment type="similarity">
    <text evidence="9">Belongs to the GGGP/HepGP synthase family. Group II subfamily.</text>
</comment>
<evidence type="ECO:0000256" key="6">
    <source>
        <dbReference type="ARBA" id="ARBA00023209"/>
    </source>
</evidence>
<dbReference type="NCBIfam" id="NF003198">
    <property type="entry name" value="PRK04169.1-2"/>
    <property type="match status" value="1"/>
</dbReference>
<dbReference type="EMBL" id="QBKQ01000001">
    <property type="protein sequence ID" value="PTX45275.1"/>
    <property type="molecule type" value="Genomic_DNA"/>
</dbReference>
<keyword evidence="5 9" id="KW-0443">Lipid metabolism</keyword>
<accession>A0A2T6AN79</accession>
<keyword evidence="2 9" id="KW-0808">Transferase</keyword>
<organism evidence="10 11">
    <name type="scientific">Christiangramia gaetbulicola</name>
    <dbReference type="NCBI Taxonomy" id="703340"/>
    <lineage>
        <taxon>Bacteria</taxon>
        <taxon>Pseudomonadati</taxon>
        <taxon>Bacteroidota</taxon>
        <taxon>Flavobacteriia</taxon>
        <taxon>Flavobacteriales</taxon>
        <taxon>Flavobacteriaceae</taxon>
        <taxon>Christiangramia</taxon>
    </lineage>
</organism>
<gene>
    <name evidence="10" type="ORF">C8P64_1269</name>
</gene>
<dbReference type="AlphaFoldDB" id="A0A2T6AN79"/>
<protein>
    <recommendedName>
        <fullName evidence="9">Geranylgeranylglyceryl phosphate synthase</fullName>
        <shortName evidence="9">GGGP synthase</shortName>
        <shortName evidence="9">GGGPS</shortName>
        <ecNumber evidence="9">2.5.1.41</ecNumber>
    </recommendedName>
    <alternativeName>
        <fullName evidence="9">(S)-3-O-geranylgeranylglyceryl phosphate synthase</fullName>
    </alternativeName>
    <alternativeName>
        <fullName evidence="9">Phosphoglycerol geranylgeranyltransferase</fullName>
    </alternativeName>
</protein>
<feature type="binding site" evidence="9">
    <location>
        <begin position="228"/>
        <end position="229"/>
    </location>
    <ligand>
        <name>sn-glycerol 1-phosphate</name>
        <dbReference type="ChEBI" id="CHEBI:57685"/>
    </ligand>
</feature>
<dbReference type="Proteomes" id="UP000244174">
    <property type="component" value="Unassembled WGS sequence"/>
</dbReference>
<dbReference type="InterPro" id="IPR038597">
    <property type="entry name" value="GGGP/HepGP_synthase_sf"/>
</dbReference>
<sequence>MIEIQSYLEEIEQAAYEKRKLLAVLIDPDKFEEATASLFIRKLPKETTHIFVGGSTVEEGRTCEVVKAIKNLCGLPVILFPGDHSQISSHADALLFLSLISGRNPEFLIEQQVRSVEKIRNTNLEIIPTGYILIDGGRETSVQKVSNTIPLAQNDIRQIVNTALAGQYSGKKLIYLEAGSGAEKPVSSEIIKAVKKALNIPVIVGGGIRSAQQLQLSYEAGADLVVIGTAFEDGSFDA</sequence>
<reference evidence="10 11" key="1">
    <citation type="submission" date="2018-04" db="EMBL/GenBank/DDBJ databases">
        <title>Genomic Encyclopedia of Archaeal and Bacterial Type Strains, Phase II (KMG-II): from individual species to whole genera.</title>
        <authorList>
            <person name="Goeker M."/>
        </authorList>
    </citation>
    <scope>NUCLEOTIDE SEQUENCE [LARGE SCALE GENOMIC DNA]</scope>
    <source>
        <strain evidence="10 11">DSM 23082</strain>
    </source>
</reference>
<dbReference type="OrthoDB" id="9807235at2"/>
<dbReference type="NCBIfam" id="TIGR01768">
    <property type="entry name" value="GGGP-family"/>
    <property type="match status" value="1"/>
</dbReference>
<dbReference type="GO" id="GO:0046474">
    <property type="term" value="P:glycerophospholipid biosynthetic process"/>
    <property type="evidence" value="ECO:0007669"/>
    <property type="project" value="UniProtKB-UniRule"/>
</dbReference>
<feature type="binding site" evidence="9">
    <location>
        <position position="27"/>
    </location>
    <ligand>
        <name>Mg(2+)</name>
        <dbReference type="ChEBI" id="CHEBI:18420"/>
    </ligand>
</feature>
<dbReference type="RefSeq" id="WP_108171158.1">
    <property type="nucleotide sequence ID" value="NZ_QBKQ01000001.1"/>
</dbReference>
<dbReference type="PANTHER" id="PTHR21235:SF22">
    <property type="entry name" value="GERANYLGERANYLGLYCERYL PHOSPHATE SYNTHASE"/>
    <property type="match status" value="1"/>
</dbReference>
<dbReference type="Gene3D" id="3.20.20.390">
    <property type="entry name" value="FMN-linked oxidoreductases"/>
    <property type="match status" value="1"/>
</dbReference>
<keyword evidence="6 9" id="KW-0594">Phospholipid biosynthesis</keyword>
<comment type="caution">
    <text evidence="10">The sequence shown here is derived from an EMBL/GenBank/DDBJ whole genome shotgun (WGS) entry which is preliminary data.</text>
</comment>
<dbReference type="SUPFAM" id="SSF51395">
    <property type="entry name" value="FMN-linked oxidoreductases"/>
    <property type="match status" value="1"/>
</dbReference>
<dbReference type="InterPro" id="IPR010946">
    <property type="entry name" value="GGGP_synth"/>
</dbReference>
<comment type="function">
    <text evidence="9">Prenyltransferase that catalyzes the transfer of the geranylgeranyl moiety of geranylgeranyl diphosphate (GGPP) to the C3 hydroxyl of sn-glycerol-1-phosphate (G1P).</text>
</comment>
<evidence type="ECO:0000256" key="8">
    <source>
        <dbReference type="ARBA" id="ARBA00047288"/>
    </source>
</evidence>
<evidence type="ECO:0000256" key="4">
    <source>
        <dbReference type="ARBA" id="ARBA00022842"/>
    </source>
</evidence>
<keyword evidence="3 9" id="KW-0479">Metal-binding</keyword>
<comment type="cofactor">
    <cofactor evidence="9">
        <name>Mg(2+)</name>
        <dbReference type="ChEBI" id="CHEBI:18420"/>
    </cofactor>
</comment>
<evidence type="ECO:0000256" key="9">
    <source>
        <dbReference type="HAMAP-Rule" id="MF_00112"/>
    </source>
</evidence>
<keyword evidence="7 9" id="KW-1208">Phospholipid metabolism</keyword>
<proteinExistence type="inferred from homology"/>
<keyword evidence="1 9" id="KW-0444">Lipid biosynthesis</keyword>
<comment type="caution">
    <text evidence="9">Lacks conserved residue(s) required for the propagation of feature annotation.</text>
</comment>
<dbReference type="HAMAP" id="MF_00112">
    <property type="entry name" value="GGGP_HepGP_synthase"/>
    <property type="match status" value="1"/>
</dbReference>
<name>A0A2T6AN79_9FLAO</name>
<keyword evidence="4 9" id="KW-0460">Magnesium</keyword>
<evidence type="ECO:0000256" key="3">
    <source>
        <dbReference type="ARBA" id="ARBA00022723"/>
    </source>
</evidence>
<keyword evidence="11" id="KW-1185">Reference proteome</keyword>
<feature type="binding site" evidence="9">
    <location>
        <begin position="206"/>
        <end position="207"/>
    </location>
    <ligand>
        <name>sn-glycerol 1-phosphate</name>
        <dbReference type="ChEBI" id="CHEBI:57685"/>
    </ligand>
</feature>
<dbReference type="GO" id="GO:0000107">
    <property type="term" value="F:imidazoleglycerol-phosphate synthase activity"/>
    <property type="evidence" value="ECO:0007669"/>
    <property type="project" value="TreeGrafter"/>
</dbReference>
<dbReference type="GO" id="GO:0005737">
    <property type="term" value="C:cytoplasm"/>
    <property type="evidence" value="ECO:0007669"/>
    <property type="project" value="InterPro"/>
</dbReference>
<evidence type="ECO:0000313" key="10">
    <source>
        <dbReference type="EMBL" id="PTX45275.1"/>
    </source>
</evidence>
<dbReference type="GO" id="GO:0047294">
    <property type="term" value="F:phosphoglycerol geranylgeranyltransferase activity"/>
    <property type="evidence" value="ECO:0007669"/>
    <property type="project" value="UniProtKB-UniRule"/>
</dbReference>
<evidence type="ECO:0000256" key="2">
    <source>
        <dbReference type="ARBA" id="ARBA00022679"/>
    </source>
</evidence>
<comment type="catalytic activity">
    <reaction evidence="8 9">
        <text>sn-glycerol 1-phosphate + (2E,6E,10E)-geranylgeranyl diphosphate = sn-3-O-(geranylgeranyl)glycerol 1-phosphate + diphosphate</text>
        <dbReference type="Rhea" id="RHEA:23404"/>
        <dbReference type="ChEBI" id="CHEBI:33019"/>
        <dbReference type="ChEBI" id="CHEBI:57677"/>
        <dbReference type="ChEBI" id="CHEBI:57685"/>
        <dbReference type="ChEBI" id="CHEBI:58756"/>
        <dbReference type="EC" id="2.5.1.41"/>
    </reaction>
</comment>
<dbReference type="EC" id="2.5.1.41" evidence="9"/>
<feature type="binding site" evidence="9">
    <location>
        <position position="55"/>
    </location>
    <ligand>
        <name>Mg(2+)</name>
        <dbReference type="ChEBI" id="CHEBI:18420"/>
    </ligand>
</feature>
<evidence type="ECO:0000313" key="11">
    <source>
        <dbReference type="Proteomes" id="UP000244174"/>
    </source>
</evidence>
<dbReference type="GO" id="GO:0000287">
    <property type="term" value="F:magnesium ion binding"/>
    <property type="evidence" value="ECO:0007669"/>
    <property type="project" value="UniProtKB-UniRule"/>
</dbReference>
<dbReference type="InterPro" id="IPR008205">
    <property type="entry name" value="GGGP_HepGP_synthase"/>
</dbReference>
<evidence type="ECO:0000256" key="1">
    <source>
        <dbReference type="ARBA" id="ARBA00022516"/>
    </source>
</evidence>
<feature type="binding site" evidence="9">
    <location>
        <begin position="175"/>
        <end position="181"/>
    </location>
    <ligand>
        <name>sn-glycerol 1-phosphate</name>
        <dbReference type="ChEBI" id="CHEBI:57685"/>
    </ligand>
</feature>
<dbReference type="InterPro" id="IPR050064">
    <property type="entry name" value="IGPS_HisA/HisF"/>
</dbReference>
<dbReference type="PANTHER" id="PTHR21235">
    <property type="entry name" value="IMIDAZOLE GLYCEROL PHOSPHATE SYNTHASE SUBUNIT HISF/H IGP SYNTHASE SUBUNIT HISF/H"/>
    <property type="match status" value="1"/>
</dbReference>
<evidence type="ECO:0000256" key="5">
    <source>
        <dbReference type="ARBA" id="ARBA00023098"/>
    </source>
</evidence>